<keyword evidence="1" id="KW-0862">Zinc</keyword>
<dbReference type="Pfam" id="PF04434">
    <property type="entry name" value="SWIM"/>
    <property type="match status" value="1"/>
</dbReference>
<sequence>MSTNIAEAMNNAIKECKDLPITGVIDYIREVLQSWFHDRRTSVLKLSTQLTTVGDVAIGVKDERARYMRIYLITFYTFLVKDGDLDGNVDLTAKTCTCKEFDVDQLPCAHALACIR</sequence>
<dbReference type="GO" id="GO:0008270">
    <property type="term" value="F:zinc ion binding"/>
    <property type="evidence" value="ECO:0007669"/>
    <property type="project" value="UniProtKB-KW"/>
</dbReference>
<dbReference type="Proteomes" id="UP001168877">
    <property type="component" value="Unassembled WGS sequence"/>
</dbReference>
<dbReference type="AlphaFoldDB" id="A0AA39RVJ1"/>
<accession>A0AA39RVJ1</accession>
<evidence type="ECO:0000313" key="4">
    <source>
        <dbReference type="Proteomes" id="UP001168877"/>
    </source>
</evidence>
<gene>
    <name evidence="3" type="ORF">LWI29_008406</name>
</gene>
<organism evidence="3 4">
    <name type="scientific">Acer saccharum</name>
    <name type="common">Sugar maple</name>
    <dbReference type="NCBI Taxonomy" id="4024"/>
    <lineage>
        <taxon>Eukaryota</taxon>
        <taxon>Viridiplantae</taxon>
        <taxon>Streptophyta</taxon>
        <taxon>Embryophyta</taxon>
        <taxon>Tracheophyta</taxon>
        <taxon>Spermatophyta</taxon>
        <taxon>Magnoliopsida</taxon>
        <taxon>eudicotyledons</taxon>
        <taxon>Gunneridae</taxon>
        <taxon>Pentapetalae</taxon>
        <taxon>rosids</taxon>
        <taxon>malvids</taxon>
        <taxon>Sapindales</taxon>
        <taxon>Sapindaceae</taxon>
        <taxon>Hippocastanoideae</taxon>
        <taxon>Acereae</taxon>
        <taxon>Acer</taxon>
    </lineage>
</organism>
<evidence type="ECO:0000259" key="2">
    <source>
        <dbReference type="PROSITE" id="PS50966"/>
    </source>
</evidence>
<evidence type="ECO:0000313" key="3">
    <source>
        <dbReference type="EMBL" id="KAK0580985.1"/>
    </source>
</evidence>
<dbReference type="EMBL" id="JAUESC010000384">
    <property type="protein sequence ID" value="KAK0580985.1"/>
    <property type="molecule type" value="Genomic_DNA"/>
</dbReference>
<keyword evidence="1" id="KW-0863">Zinc-finger</keyword>
<evidence type="ECO:0000256" key="1">
    <source>
        <dbReference type="PROSITE-ProRule" id="PRU00325"/>
    </source>
</evidence>
<feature type="domain" description="SWIM-type" evidence="2">
    <location>
        <begin position="76"/>
        <end position="113"/>
    </location>
</feature>
<reference evidence="3" key="1">
    <citation type="journal article" date="2022" name="Plant J.">
        <title>Strategies of tolerance reflected in two North American maple genomes.</title>
        <authorList>
            <person name="McEvoy S.L."/>
            <person name="Sezen U.U."/>
            <person name="Trouern-Trend A."/>
            <person name="McMahon S.M."/>
            <person name="Schaberg P.G."/>
            <person name="Yang J."/>
            <person name="Wegrzyn J.L."/>
            <person name="Swenson N.G."/>
        </authorList>
    </citation>
    <scope>NUCLEOTIDE SEQUENCE</scope>
    <source>
        <strain evidence="3">NS2018</strain>
    </source>
</reference>
<dbReference type="PANTHER" id="PTHR31973:SF195">
    <property type="entry name" value="MUDR FAMILY TRANSPOSASE"/>
    <property type="match status" value="1"/>
</dbReference>
<proteinExistence type="predicted"/>
<keyword evidence="1" id="KW-0479">Metal-binding</keyword>
<dbReference type="InterPro" id="IPR007527">
    <property type="entry name" value="Znf_SWIM"/>
</dbReference>
<protein>
    <recommendedName>
        <fullName evidence="2">SWIM-type domain-containing protein</fullName>
    </recommendedName>
</protein>
<dbReference type="PROSITE" id="PS50966">
    <property type="entry name" value="ZF_SWIM"/>
    <property type="match status" value="1"/>
</dbReference>
<reference evidence="3" key="2">
    <citation type="submission" date="2023-06" db="EMBL/GenBank/DDBJ databases">
        <authorList>
            <person name="Swenson N.G."/>
            <person name="Wegrzyn J.L."/>
            <person name="Mcevoy S.L."/>
        </authorList>
    </citation>
    <scope>NUCLEOTIDE SEQUENCE</scope>
    <source>
        <strain evidence="3">NS2018</strain>
        <tissue evidence="3">Leaf</tissue>
    </source>
</reference>
<name>A0AA39RVJ1_ACESA</name>
<dbReference type="PANTHER" id="PTHR31973">
    <property type="entry name" value="POLYPROTEIN, PUTATIVE-RELATED"/>
    <property type="match status" value="1"/>
</dbReference>
<comment type="caution">
    <text evidence="3">The sequence shown here is derived from an EMBL/GenBank/DDBJ whole genome shotgun (WGS) entry which is preliminary data.</text>
</comment>
<keyword evidence="4" id="KW-1185">Reference proteome</keyword>